<dbReference type="EC" id="3.1.26.11" evidence="4"/>
<proteinExistence type="inferred from homology"/>
<evidence type="ECO:0000256" key="2">
    <source>
        <dbReference type="ARBA" id="ARBA00001947"/>
    </source>
</evidence>
<dbReference type="SMART" id="SM00849">
    <property type="entry name" value="Lactamase_B"/>
    <property type="match status" value="1"/>
</dbReference>
<keyword evidence="13" id="KW-1185">Reference proteome</keyword>
<name>A0ABR4PN17_9HELO</name>
<evidence type="ECO:0000256" key="7">
    <source>
        <dbReference type="ARBA" id="ARBA00022723"/>
    </source>
</evidence>
<dbReference type="InterPro" id="IPR047151">
    <property type="entry name" value="RNZ2-like"/>
</dbReference>
<evidence type="ECO:0000256" key="4">
    <source>
        <dbReference type="ARBA" id="ARBA00012477"/>
    </source>
</evidence>
<dbReference type="Pfam" id="PF13691">
    <property type="entry name" value="Lactamase_B_4"/>
    <property type="match status" value="1"/>
</dbReference>
<keyword evidence="8" id="KW-0255">Endonuclease</keyword>
<keyword evidence="5" id="KW-0819">tRNA processing</keyword>
<dbReference type="InterPro" id="IPR027794">
    <property type="entry name" value="tRNase_Z_dom"/>
</dbReference>
<comment type="similarity">
    <text evidence="3">Belongs to the RNase Z family.</text>
</comment>
<keyword evidence="10" id="KW-0862">Zinc</keyword>
<dbReference type="Gene3D" id="3.60.15.10">
    <property type="entry name" value="Ribonuclease Z/Hydroxyacylglutathione hydrolase-like"/>
    <property type="match status" value="2"/>
</dbReference>
<dbReference type="InterPro" id="IPR001279">
    <property type="entry name" value="Metallo-B-lactamas"/>
</dbReference>
<evidence type="ECO:0000313" key="13">
    <source>
        <dbReference type="Proteomes" id="UP001629113"/>
    </source>
</evidence>
<evidence type="ECO:0000256" key="10">
    <source>
        <dbReference type="ARBA" id="ARBA00022833"/>
    </source>
</evidence>
<evidence type="ECO:0000259" key="11">
    <source>
        <dbReference type="SMART" id="SM00849"/>
    </source>
</evidence>
<organism evidence="12 13">
    <name type="scientific">Phlyctema vagabunda</name>
    <dbReference type="NCBI Taxonomy" id="108571"/>
    <lineage>
        <taxon>Eukaryota</taxon>
        <taxon>Fungi</taxon>
        <taxon>Dikarya</taxon>
        <taxon>Ascomycota</taxon>
        <taxon>Pezizomycotina</taxon>
        <taxon>Leotiomycetes</taxon>
        <taxon>Helotiales</taxon>
        <taxon>Dermateaceae</taxon>
        <taxon>Phlyctema</taxon>
    </lineage>
</organism>
<comment type="cofactor">
    <cofactor evidence="2">
        <name>Zn(2+)</name>
        <dbReference type="ChEBI" id="CHEBI:29105"/>
    </cofactor>
</comment>
<dbReference type="Pfam" id="PF12706">
    <property type="entry name" value="Lactamase_B_2"/>
    <property type="match status" value="1"/>
</dbReference>
<dbReference type="InterPro" id="IPR036866">
    <property type="entry name" value="RibonucZ/Hydroxyglut_hydro"/>
</dbReference>
<dbReference type="PANTHER" id="PTHR12553:SF49">
    <property type="entry name" value="ZINC PHOSPHODIESTERASE ELAC PROTEIN 2"/>
    <property type="match status" value="1"/>
</dbReference>
<gene>
    <name evidence="12" type="ORF">PVAG01_04018</name>
</gene>
<sequence length="839" mass="92633">MANPGVKSRGQSWVQIVSTQTADTPGTTIVLHFDNKRYLFGQLAEGTQRACVQRKVRTQNLEHLFLTGTVGWGNAGGLLGMILTLADQTSNARAEIAKTKRDKNAKKGIVEAAGPEEKDFLNIFGGKNLTHLLCTARRFVFRKGMPINTTEVLSGGSLKQDDWNPTWQDDNIMVWAMAVEPEIQPMSPRKRSHEEISSAELITGSSQAIAAGNNSASDDEMRQAVLASMFDSDWRLDSLVTMKLSQVKLPAAIFFRNSEGKIQKYDGPKFDHSEHSVPDIDVLVRNPWPGALIESLPSTTPSKSSVSYIIKNYPQRGKFDPKTARSLKVKPGPNFGKLTNGESVLAEDGSTVTPDMVIGPTIPGTGFAIFEIPDVTYILPTISRKEWSAKEVMEGVGAIIWVLGPGVLADPRFVKFMKDHDKLEHIVSSPDCCSNFIALESPASAAIRLHLVDKERFPIPKFKNFIDGGLNEADRSLYEVARPGKAIQLMPKIEVQDKSVVPYLDTVEVVKGASAEVAELAAIAQAEVSTPEYRRKLDEQQSDMPGKDVEVTTLGTGSAMPSKYRNVSATLVRVPGCGSYLFDCGENTLGQLKRVFGDELPDVLRDLKAIWISHLHADHHLGTASVIKAWDTTTKNDPVQRKLLVSSDEAMLSWIREYSEVEDLGLDRLDLVAIKRRDGFAHHMSPEQATAFGIDAIRAVPVVHCNKALACVFDFPNGFKVAYSGDCRPSRDFAEIGYGATLLIHEATFDDELRGDAMAKKHSTTSEALDVGRRMNARRILLTHFSQRYQKIPVMNVDDDKDQVAIVAFDYMRVKLADFAKLGSFRPALLKLYENEVDQ</sequence>
<keyword evidence="6" id="KW-0540">Nuclease</keyword>
<keyword evidence="7" id="KW-0479">Metal-binding</keyword>
<dbReference type="EMBL" id="JBFCZG010000003">
    <property type="protein sequence ID" value="KAL3424737.1"/>
    <property type="molecule type" value="Genomic_DNA"/>
</dbReference>
<keyword evidence="9" id="KW-0378">Hydrolase</keyword>
<evidence type="ECO:0000256" key="3">
    <source>
        <dbReference type="ARBA" id="ARBA00007823"/>
    </source>
</evidence>
<evidence type="ECO:0000313" key="12">
    <source>
        <dbReference type="EMBL" id="KAL3424737.1"/>
    </source>
</evidence>
<comment type="caution">
    <text evidence="12">The sequence shown here is derived from an EMBL/GenBank/DDBJ whole genome shotgun (WGS) entry which is preliminary data.</text>
</comment>
<comment type="catalytic activity">
    <reaction evidence="1">
        <text>Endonucleolytic cleavage of RNA, removing extra 3' nucleotides from tRNA precursor, generating 3' termini of tRNAs. A 3'-hydroxy group is left at the tRNA terminus and a 5'-phosphoryl group is left at the trailer molecule.</text>
        <dbReference type="EC" id="3.1.26.11"/>
    </reaction>
</comment>
<feature type="domain" description="Metallo-beta-lactamase" evidence="11">
    <location>
        <begin position="566"/>
        <end position="762"/>
    </location>
</feature>
<dbReference type="SUPFAM" id="SSF56281">
    <property type="entry name" value="Metallo-hydrolase/oxidoreductase"/>
    <property type="match status" value="2"/>
</dbReference>
<evidence type="ECO:0000256" key="8">
    <source>
        <dbReference type="ARBA" id="ARBA00022759"/>
    </source>
</evidence>
<evidence type="ECO:0000256" key="6">
    <source>
        <dbReference type="ARBA" id="ARBA00022722"/>
    </source>
</evidence>
<evidence type="ECO:0000256" key="1">
    <source>
        <dbReference type="ARBA" id="ARBA00000402"/>
    </source>
</evidence>
<evidence type="ECO:0000256" key="5">
    <source>
        <dbReference type="ARBA" id="ARBA00022694"/>
    </source>
</evidence>
<dbReference type="PANTHER" id="PTHR12553">
    <property type="entry name" value="ZINC PHOSPHODIESTERASE ELAC PROTEIN 2"/>
    <property type="match status" value="1"/>
</dbReference>
<protein>
    <recommendedName>
        <fullName evidence="4">ribonuclease Z</fullName>
        <ecNumber evidence="4">3.1.26.11</ecNumber>
    </recommendedName>
</protein>
<accession>A0ABR4PN17</accession>
<dbReference type="Proteomes" id="UP001629113">
    <property type="component" value="Unassembled WGS sequence"/>
</dbReference>
<dbReference type="CDD" id="cd07718">
    <property type="entry name" value="RNaseZ_ELAC1_ELAC2-C-term-like_MBL-fold"/>
    <property type="match status" value="1"/>
</dbReference>
<reference evidence="12 13" key="1">
    <citation type="submission" date="2024-06" db="EMBL/GenBank/DDBJ databases">
        <title>Complete genome of Phlyctema vagabunda strain 19-DSS-EL-015.</title>
        <authorList>
            <person name="Fiorenzani C."/>
        </authorList>
    </citation>
    <scope>NUCLEOTIDE SEQUENCE [LARGE SCALE GENOMIC DNA]</scope>
    <source>
        <strain evidence="12 13">19-DSS-EL-015</strain>
    </source>
</reference>
<evidence type="ECO:0000256" key="9">
    <source>
        <dbReference type="ARBA" id="ARBA00022801"/>
    </source>
</evidence>